<gene>
    <name evidence="7" type="ORF">SAMN05660197_0810</name>
</gene>
<dbReference type="GO" id="GO:0003677">
    <property type="term" value="F:DNA binding"/>
    <property type="evidence" value="ECO:0007669"/>
    <property type="project" value="UniProtKB-KW"/>
</dbReference>
<keyword evidence="3" id="KW-0238">DNA-binding</keyword>
<dbReference type="PROSITE" id="PS50994">
    <property type="entry name" value="INTEGRASE"/>
    <property type="match status" value="1"/>
</dbReference>
<dbReference type="Proteomes" id="UP000192602">
    <property type="component" value="Unassembled WGS sequence"/>
</dbReference>
<dbReference type="GO" id="GO:0015074">
    <property type="term" value="P:DNA integration"/>
    <property type="evidence" value="ECO:0007669"/>
    <property type="project" value="InterPro"/>
</dbReference>
<feature type="domain" description="Integrase catalytic" evidence="6">
    <location>
        <begin position="109"/>
        <end position="288"/>
    </location>
</feature>
<name>A0A1W1WRZ3_9BACT</name>
<keyword evidence="8" id="KW-1185">Reference proteome</keyword>
<dbReference type="GO" id="GO:0032196">
    <property type="term" value="P:transposition"/>
    <property type="evidence" value="ECO:0007669"/>
    <property type="project" value="UniProtKB-KW"/>
</dbReference>
<dbReference type="RefSeq" id="WP_084275270.1">
    <property type="nucleotide sequence ID" value="NZ_FWWZ01000001.1"/>
</dbReference>
<comment type="similarity">
    <text evidence="1">Belongs to the transposase IS21/IS408/IS1162 family.</text>
</comment>
<evidence type="ECO:0000256" key="1">
    <source>
        <dbReference type="ARBA" id="ARBA00009277"/>
    </source>
</evidence>
<dbReference type="InterPro" id="IPR012337">
    <property type="entry name" value="RNaseH-like_sf"/>
</dbReference>
<dbReference type="NCBIfam" id="NF033546">
    <property type="entry name" value="transpos_IS21"/>
    <property type="match status" value="1"/>
</dbReference>
<dbReference type="STRING" id="1069081.SAMN05660197_0810"/>
<dbReference type="OrthoDB" id="9798623at2"/>
<dbReference type="InterPro" id="IPR001584">
    <property type="entry name" value="Integrase_cat-core"/>
</dbReference>
<evidence type="ECO:0000256" key="2">
    <source>
        <dbReference type="ARBA" id="ARBA00022578"/>
    </source>
</evidence>
<evidence type="ECO:0000259" key="6">
    <source>
        <dbReference type="PROSITE" id="PS50994"/>
    </source>
</evidence>
<dbReference type="PANTHER" id="PTHR35004:SF6">
    <property type="entry name" value="TRANSPOSASE"/>
    <property type="match status" value="1"/>
</dbReference>
<proteinExistence type="inferred from homology"/>
<dbReference type="Gene3D" id="3.30.420.10">
    <property type="entry name" value="Ribonuclease H-like superfamily/Ribonuclease H"/>
    <property type="match status" value="1"/>
</dbReference>
<dbReference type="GO" id="GO:0006310">
    <property type="term" value="P:DNA recombination"/>
    <property type="evidence" value="ECO:0007669"/>
    <property type="project" value="UniProtKB-KW"/>
</dbReference>
<dbReference type="SUPFAM" id="SSF53098">
    <property type="entry name" value="Ribonuclease H-like"/>
    <property type="match status" value="1"/>
</dbReference>
<evidence type="ECO:0000313" key="7">
    <source>
        <dbReference type="EMBL" id="SMC09016.1"/>
    </source>
</evidence>
<accession>A0A1W1WRZ3</accession>
<keyword evidence="4" id="KW-0233">DNA recombination</keyword>
<dbReference type="PROSITE" id="PS50531">
    <property type="entry name" value="HTH_IS21"/>
    <property type="match status" value="1"/>
</dbReference>
<organism evidence="7 8">
    <name type="scientific">Nitratiruptor tergarcus DSM 16512</name>
    <dbReference type="NCBI Taxonomy" id="1069081"/>
    <lineage>
        <taxon>Bacteria</taxon>
        <taxon>Pseudomonadati</taxon>
        <taxon>Campylobacterota</taxon>
        <taxon>Epsilonproteobacteria</taxon>
        <taxon>Nautiliales</taxon>
        <taxon>Nitratiruptoraceae</taxon>
        <taxon>Nitratiruptor</taxon>
    </lineage>
</organism>
<dbReference type="EMBL" id="FWWZ01000001">
    <property type="protein sequence ID" value="SMC09016.1"/>
    <property type="molecule type" value="Genomic_DNA"/>
</dbReference>
<dbReference type="InterPro" id="IPR036397">
    <property type="entry name" value="RNaseH_sf"/>
</dbReference>
<dbReference type="Pfam" id="PF00665">
    <property type="entry name" value="rve"/>
    <property type="match status" value="1"/>
</dbReference>
<keyword evidence="2" id="KW-0815">Transposition</keyword>
<dbReference type="Gene3D" id="1.10.10.60">
    <property type="entry name" value="Homeodomain-like"/>
    <property type="match status" value="1"/>
</dbReference>
<evidence type="ECO:0000256" key="4">
    <source>
        <dbReference type="ARBA" id="ARBA00023172"/>
    </source>
</evidence>
<evidence type="ECO:0000313" key="8">
    <source>
        <dbReference type="Proteomes" id="UP000192602"/>
    </source>
</evidence>
<evidence type="ECO:0000256" key="3">
    <source>
        <dbReference type="ARBA" id="ARBA00023125"/>
    </source>
</evidence>
<protein>
    <submittedName>
        <fullName evidence="7">Transposase</fullName>
    </submittedName>
</protein>
<dbReference type="PANTHER" id="PTHR35004">
    <property type="entry name" value="TRANSPOSASE RV3428C-RELATED"/>
    <property type="match status" value="1"/>
</dbReference>
<evidence type="ECO:0000259" key="5">
    <source>
        <dbReference type="PROSITE" id="PS50531"/>
    </source>
</evidence>
<reference evidence="8" key="1">
    <citation type="submission" date="2017-04" db="EMBL/GenBank/DDBJ databases">
        <authorList>
            <person name="Varghese N."/>
            <person name="Submissions S."/>
        </authorList>
    </citation>
    <scope>NUCLEOTIDE SEQUENCE [LARGE SCALE GENOMIC DNA]</scope>
    <source>
        <strain evidence="8">DSM 16512</strain>
    </source>
</reference>
<feature type="domain" description="HTH IS21-type" evidence="5">
    <location>
        <begin position="1"/>
        <end position="58"/>
    </location>
</feature>
<dbReference type="AlphaFoldDB" id="A0A1W1WRZ3"/>
<dbReference type="InterPro" id="IPR017894">
    <property type="entry name" value="HTH_IS21_transposase_type"/>
</dbReference>
<sequence length="350" mass="40778">MVHTLYRQGYSIRAIARMTGLDRRTVSKRLKEDKLLPRKPRVYKSKLDPYKEYIKKRIAQGLPDKIPSTVIYREITAKGYEGKIRILQAFMSGLYKEHMNVKEEEVVRFETDPGEQAQADWTVIRRGKNPVYAFAMILGYSRYAFICFTDNMRFDSFINCHKKAFAFFGGVPRTILYDNLKSVVIEHNAYGNAKHRFNERFLDFSKEYGFIPKLCKPYRAKTKGKVERVIGYMKGNFYIPLKARLKNSSLVIDTKLLNSQIFQWLEIVHNRVHATTKQKPKELFIKEQKALLPLIISAKPKSLHNKNEYDNCIDKKLSLSNKKYKNSINIHNTAKSSLEEYDALLGVCHA</sequence>